<protein>
    <submittedName>
        <fullName evidence="1">Uncharacterized protein</fullName>
    </submittedName>
</protein>
<evidence type="ECO:0000313" key="2">
    <source>
        <dbReference type="Proteomes" id="UP000266673"/>
    </source>
</evidence>
<dbReference type="EMBL" id="QKWP01001084">
    <property type="protein sequence ID" value="RIB11904.1"/>
    <property type="molecule type" value="Genomic_DNA"/>
</dbReference>
<comment type="caution">
    <text evidence="1">The sequence shown here is derived from an EMBL/GenBank/DDBJ whole genome shotgun (WGS) entry which is preliminary data.</text>
</comment>
<dbReference type="AlphaFoldDB" id="A0A397UP23"/>
<sequence>MENDRVRDCHLDGESFLGSGQVATVMWQHAESIMHEEVKIYFYLAYHYQKQGFMSLLEGVAFGGYCFWRMLLLEGVAFGWRCFWRAYVAFGGFMSLLEGL</sequence>
<evidence type="ECO:0000313" key="1">
    <source>
        <dbReference type="EMBL" id="RIB11904.1"/>
    </source>
</evidence>
<gene>
    <name evidence="1" type="ORF">C2G38_2145342</name>
</gene>
<organism evidence="1 2">
    <name type="scientific">Gigaspora rosea</name>
    <dbReference type="NCBI Taxonomy" id="44941"/>
    <lineage>
        <taxon>Eukaryota</taxon>
        <taxon>Fungi</taxon>
        <taxon>Fungi incertae sedis</taxon>
        <taxon>Mucoromycota</taxon>
        <taxon>Glomeromycotina</taxon>
        <taxon>Glomeromycetes</taxon>
        <taxon>Diversisporales</taxon>
        <taxon>Gigasporaceae</taxon>
        <taxon>Gigaspora</taxon>
    </lineage>
</organism>
<keyword evidence="2" id="KW-1185">Reference proteome</keyword>
<reference evidence="1 2" key="1">
    <citation type="submission" date="2018-06" db="EMBL/GenBank/DDBJ databases">
        <title>Comparative genomics reveals the genomic features of Rhizophagus irregularis, R. cerebriforme, R. diaphanum and Gigaspora rosea, and their symbiotic lifestyle signature.</title>
        <authorList>
            <person name="Morin E."/>
            <person name="San Clemente H."/>
            <person name="Chen E.C.H."/>
            <person name="De La Providencia I."/>
            <person name="Hainaut M."/>
            <person name="Kuo A."/>
            <person name="Kohler A."/>
            <person name="Murat C."/>
            <person name="Tang N."/>
            <person name="Roy S."/>
            <person name="Loubradou J."/>
            <person name="Henrissat B."/>
            <person name="Grigoriev I.V."/>
            <person name="Corradi N."/>
            <person name="Roux C."/>
            <person name="Martin F.M."/>
        </authorList>
    </citation>
    <scope>NUCLEOTIDE SEQUENCE [LARGE SCALE GENOMIC DNA]</scope>
    <source>
        <strain evidence="1 2">DAOM 194757</strain>
    </source>
</reference>
<proteinExistence type="predicted"/>
<accession>A0A397UP23</accession>
<name>A0A397UP23_9GLOM</name>
<dbReference type="Proteomes" id="UP000266673">
    <property type="component" value="Unassembled WGS sequence"/>
</dbReference>